<dbReference type="Gene3D" id="2.10.25.10">
    <property type="entry name" value="Laminin"/>
    <property type="match status" value="1"/>
</dbReference>
<comment type="caution">
    <text evidence="3">The sequence shown here is derived from an EMBL/GenBank/DDBJ whole genome shotgun (WGS) entry which is preliminary data.</text>
</comment>
<dbReference type="AlphaFoldDB" id="A0AA39HX57"/>
<keyword evidence="1" id="KW-0646">Protease inhibitor</keyword>
<sequence length="87" mass="9517">MKLRSNCATTRMPIEYGTVPPCGDGEVLTNCTYCDVDCPRSSWISTCMLNCGLKCSCKENYVRVSGNRCVTIPDCFSGSFTTVPPCQ</sequence>
<feature type="domain" description="TIL" evidence="2">
    <location>
        <begin position="22"/>
        <end position="75"/>
    </location>
</feature>
<dbReference type="GO" id="GO:0004867">
    <property type="term" value="F:serine-type endopeptidase inhibitor activity"/>
    <property type="evidence" value="ECO:0007669"/>
    <property type="project" value="UniProtKB-KW"/>
</dbReference>
<proteinExistence type="predicted"/>
<accession>A0AA39HX57</accession>
<reference evidence="3" key="1">
    <citation type="submission" date="2023-06" db="EMBL/GenBank/DDBJ databases">
        <title>Genomic analysis of the entomopathogenic nematode Steinernema hermaphroditum.</title>
        <authorList>
            <person name="Schwarz E.M."/>
            <person name="Heppert J.K."/>
            <person name="Baniya A."/>
            <person name="Schwartz H.T."/>
            <person name="Tan C.-H."/>
            <person name="Antoshechkin I."/>
            <person name="Sternberg P.W."/>
            <person name="Goodrich-Blair H."/>
            <person name="Dillman A.R."/>
        </authorList>
    </citation>
    <scope>NUCLEOTIDE SEQUENCE</scope>
    <source>
        <strain evidence="3">PS9179</strain>
        <tissue evidence="3">Whole animal</tissue>
    </source>
</reference>
<evidence type="ECO:0000313" key="3">
    <source>
        <dbReference type="EMBL" id="KAK0412464.1"/>
    </source>
</evidence>
<dbReference type="Pfam" id="PF01826">
    <property type="entry name" value="TIL"/>
    <property type="match status" value="1"/>
</dbReference>
<keyword evidence="4" id="KW-1185">Reference proteome</keyword>
<dbReference type="EMBL" id="JAUCMV010000003">
    <property type="protein sequence ID" value="KAK0412464.1"/>
    <property type="molecule type" value="Genomic_DNA"/>
</dbReference>
<dbReference type="InterPro" id="IPR036084">
    <property type="entry name" value="Ser_inhib-like_sf"/>
</dbReference>
<keyword evidence="1" id="KW-0722">Serine protease inhibitor</keyword>
<dbReference type="SUPFAM" id="SSF57567">
    <property type="entry name" value="Serine protease inhibitors"/>
    <property type="match status" value="1"/>
</dbReference>
<organism evidence="3 4">
    <name type="scientific">Steinernema hermaphroditum</name>
    <dbReference type="NCBI Taxonomy" id="289476"/>
    <lineage>
        <taxon>Eukaryota</taxon>
        <taxon>Metazoa</taxon>
        <taxon>Ecdysozoa</taxon>
        <taxon>Nematoda</taxon>
        <taxon>Chromadorea</taxon>
        <taxon>Rhabditida</taxon>
        <taxon>Tylenchina</taxon>
        <taxon>Panagrolaimomorpha</taxon>
        <taxon>Strongyloidoidea</taxon>
        <taxon>Steinernematidae</taxon>
        <taxon>Steinernema</taxon>
    </lineage>
</organism>
<dbReference type="InterPro" id="IPR002919">
    <property type="entry name" value="TIL_dom"/>
</dbReference>
<dbReference type="Proteomes" id="UP001175271">
    <property type="component" value="Unassembled WGS sequence"/>
</dbReference>
<evidence type="ECO:0000256" key="1">
    <source>
        <dbReference type="ARBA" id="ARBA00022900"/>
    </source>
</evidence>
<gene>
    <name evidence="3" type="ORF">QR680_006222</name>
</gene>
<name>A0AA39HX57_9BILA</name>
<evidence type="ECO:0000313" key="4">
    <source>
        <dbReference type="Proteomes" id="UP001175271"/>
    </source>
</evidence>
<protein>
    <recommendedName>
        <fullName evidence="2">TIL domain-containing protein</fullName>
    </recommendedName>
</protein>
<evidence type="ECO:0000259" key="2">
    <source>
        <dbReference type="Pfam" id="PF01826"/>
    </source>
</evidence>